<keyword evidence="5" id="KW-1185">Reference proteome</keyword>
<keyword evidence="2" id="KW-0472">Membrane</keyword>
<dbReference type="PANTHER" id="PTHR34512:SF30">
    <property type="entry name" value="OUTER MEMBRANE PROTEIN ASSEMBLY FACTOR BAMB"/>
    <property type="match status" value="1"/>
</dbReference>
<dbReference type="EMBL" id="BIFS01000001">
    <property type="protein sequence ID" value="GCE19740.1"/>
    <property type="molecule type" value="Genomic_DNA"/>
</dbReference>
<dbReference type="Proteomes" id="UP000287188">
    <property type="component" value="Unassembled WGS sequence"/>
</dbReference>
<comment type="caution">
    <text evidence="4">The sequence shown here is derived from an EMBL/GenBank/DDBJ whole genome shotgun (WGS) entry which is preliminary data.</text>
</comment>
<dbReference type="InterPro" id="IPR002372">
    <property type="entry name" value="PQQ_rpt_dom"/>
</dbReference>
<evidence type="ECO:0000256" key="2">
    <source>
        <dbReference type="SAM" id="Phobius"/>
    </source>
</evidence>
<dbReference type="SUPFAM" id="SSF50998">
    <property type="entry name" value="Quinoprotein alcohol dehydrogenase-like"/>
    <property type="match status" value="1"/>
</dbReference>
<feature type="domain" description="Pyrrolo-quinoline quinone repeat" evidence="3">
    <location>
        <begin position="430"/>
        <end position="485"/>
    </location>
</feature>
<evidence type="ECO:0000259" key="3">
    <source>
        <dbReference type="Pfam" id="PF13360"/>
    </source>
</evidence>
<protein>
    <recommendedName>
        <fullName evidence="3">Pyrrolo-quinoline quinone repeat domain-containing protein</fullName>
    </recommendedName>
</protein>
<accession>A0A402AL54</accession>
<feature type="domain" description="Pyrrolo-quinoline quinone repeat" evidence="3">
    <location>
        <begin position="135"/>
        <end position="281"/>
    </location>
</feature>
<dbReference type="Pfam" id="PF13360">
    <property type="entry name" value="PQQ_2"/>
    <property type="match status" value="3"/>
</dbReference>
<evidence type="ECO:0000313" key="5">
    <source>
        <dbReference type="Proteomes" id="UP000287188"/>
    </source>
</evidence>
<feature type="domain" description="Pyrrolo-quinoline quinone repeat" evidence="3">
    <location>
        <begin position="288"/>
        <end position="396"/>
    </location>
</feature>
<evidence type="ECO:0000256" key="1">
    <source>
        <dbReference type="SAM" id="MobiDB-lite"/>
    </source>
</evidence>
<dbReference type="RefSeq" id="WP_126551560.1">
    <property type="nucleotide sequence ID" value="NZ_BIFS01000001.1"/>
</dbReference>
<feature type="region of interest" description="Disordered" evidence="1">
    <location>
        <begin position="66"/>
        <end position="91"/>
    </location>
</feature>
<keyword evidence="2" id="KW-1133">Transmembrane helix</keyword>
<organism evidence="4 5">
    <name type="scientific">Dictyobacter kobayashii</name>
    <dbReference type="NCBI Taxonomy" id="2014872"/>
    <lineage>
        <taxon>Bacteria</taxon>
        <taxon>Bacillati</taxon>
        <taxon>Chloroflexota</taxon>
        <taxon>Ktedonobacteria</taxon>
        <taxon>Ktedonobacterales</taxon>
        <taxon>Dictyobacteraceae</taxon>
        <taxon>Dictyobacter</taxon>
    </lineage>
</organism>
<keyword evidence="2" id="KW-0812">Transmembrane</keyword>
<sequence>MSEHRNTTEQRQAHEKALFRYISALDRGDIDTVINVLHDAENDPLLEQMLFETHAAYQLEETMPQDITTEDKQPSQQTKYSDEGQINRHSQTNKKRWPVLLQLLSAVIVAAILIGGSLFLFQSHKPSTQVSTHNITQAPDTIISITNDGQITARDVNNGAITWQKTLPTRQPIDLYNGKPGLVIQHHVVYIAYQGYIQALQISNGKQLWKKQLGSNTASEVIGDNPPQIMADQNLIYVSGYLGSKLYALDQKTGALRWQYPSSAVSSLLAIGNSVIYVMENGDNDHNGIKALNSTSGKEIWRYPTSMPLSATIADNVLYVQTSHSFVNDPNGFHKEQKPLLALNATSGKLIWSIIAPSAGPSPLTVADGVVALFTGENFCAYQTSNGSHTWCTKNTATIPFNAPWTQVIAANSNIYGIAPGQSSTNNIVTSIAAIKAKNGAMLWTKQLPGSNSTTIITNNTLVTYANNLHQLQAISLTDGHLLWQISVIKKDYITNIVVGN</sequence>
<dbReference type="Gene3D" id="2.40.10.480">
    <property type="match status" value="2"/>
</dbReference>
<feature type="transmembrane region" description="Helical" evidence="2">
    <location>
        <begin position="99"/>
        <end position="121"/>
    </location>
</feature>
<dbReference type="OrthoDB" id="7012117at2"/>
<reference evidence="5" key="1">
    <citation type="submission" date="2018-12" db="EMBL/GenBank/DDBJ databases">
        <title>Tengunoibacter tsumagoiensis gen. nov., sp. nov., Dictyobacter kobayashii sp. nov., D. alpinus sp. nov., and D. joshuensis sp. nov. and description of Dictyobacteraceae fam. nov. within the order Ktedonobacterales isolated from Tengu-no-mugimeshi.</title>
        <authorList>
            <person name="Wang C.M."/>
            <person name="Zheng Y."/>
            <person name="Sakai Y."/>
            <person name="Toyoda A."/>
            <person name="Minakuchi Y."/>
            <person name="Abe K."/>
            <person name="Yokota A."/>
            <person name="Yabe S."/>
        </authorList>
    </citation>
    <scope>NUCLEOTIDE SEQUENCE [LARGE SCALE GENOMIC DNA]</scope>
    <source>
        <strain evidence="5">Uno11</strain>
    </source>
</reference>
<dbReference type="PANTHER" id="PTHR34512">
    <property type="entry name" value="CELL SURFACE PROTEIN"/>
    <property type="match status" value="1"/>
</dbReference>
<dbReference type="InterPro" id="IPR015943">
    <property type="entry name" value="WD40/YVTN_repeat-like_dom_sf"/>
</dbReference>
<gene>
    <name evidence="4" type="ORF">KDK_35400</name>
</gene>
<dbReference type="SMART" id="SM00564">
    <property type="entry name" value="PQQ"/>
    <property type="match status" value="6"/>
</dbReference>
<dbReference type="Gene3D" id="2.130.10.10">
    <property type="entry name" value="YVTN repeat-like/Quinoprotein amine dehydrogenase"/>
    <property type="match status" value="1"/>
</dbReference>
<dbReference type="InterPro" id="IPR011047">
    <property type="entry name" value="Quinoprotein_ADH-like_sf"/>
</dbReference>
<proteinExistence type="predicted"/>
<evidence type="ECO:0000313" key="4">
    <source>
        <dbReference type="EMBL" id="GCE19740.1"/>
    </source>
</evidence>
<dbReference type="AlphaFoldDB" id="A0A402AL54"/>
<dbReference type="InterPro" id="IPR018391">
    <property type="entry name" value="PQQ_b-propeller_rpt"/>
</dbReference>
<name>A0A402AL54_9CHLR</name>